<evidence type="ECO:0000313" key="1">
    <source>
        <dbReference type="EMBL" id="KAJ9709886.1"/>
    </source>
</evidence>
<protein>
    <submittedName>
        <fullName evidence="1">Uncharacterized protein</fullName>
    </submittedName>
</protein>
<gene>
    <name evidence="1" type="ORF">PVL29_001392</name>
</gene>
<dbReference type="EMBL" id="JARBHA010000001">
    <property type="protein sequence ID" value="KAJ9709886.1"/>
    <property type="molecule type" value="Genomic_DNA"/>
</dbReference>
<organism evidence="1 2">
    <name type="scientific">Vitis rotundifolia</name>
    <name type="common">Muscadine grape</name>
    <dbReference type="NCBI Taxonomy" id="103349"/>
    <lineage>
        <taxon>Eukaryota</taxon>
        <taxon>Viridiplantae</taxon>
        <taxon>Streptophyta</taxon>
        <taxon>Embryophyta</taxon>
        <taxon>Tracheophyta</taxon>
        <taxon>Spermatophyta</taxon>
        <taxon>Magnoliopsida</taxon>
        <taxon>eudicotyledons</taxon>
        <taxon>Gunneridae</taxon>
        <taxon>Pentapetalae</taxon>
        <taxon>rosids</taxon>
        <taxon>Vitales</taxon>
        <taxon>Vitaceae</taxon>
        <taxon>Viteae</taxon>
        <taxon>Vitis</taxon>
    </lineage>
</organism>
<evidence type="ECO:0000313" key="2">
    <source>
        <dbReference type="Proteomes" id="UP001168098"/>
    </source>
</evidence>
<comment type="caution">
    <text evidence="1">The sequence shown here is derived from an EMBL/GenBank/DDBJ whole genome shotgun (WGS) entry which is preliminary data.</text>
</comment>
<reference evidence="1 2" key="1">
    <citation type="journal article" date="2023" name="BMC Biotechnol.">
        <title>Vitis rotundifolia cv Carlos genome sequencing.</title>
        <authorList>
            <person name="Huff M."/>
            <person name="Hulse-Kemp A."/>
            <person name="Scheffler B."/>
            <person name="Youngblood R."/>
            <person name="Simpson S."/>
            <person name="Babiker E."/>
            <person name="Staton M."/>
        </authorList>
    </citation>
    <scope>NUCLEOTIDE SEQUENCE [LARGE SCALE GENOMIC DNA]</scope>
    <source>
        <tissue evidence="1">Leaf</tissue>
    </source>
</reference>
<dbReference type="AlphaFoldDB" id="A0AA39E561"/>
<proteinExistence type="predicted"/>
<name>A0AA39E561_VITRO</name>
<sequence length="79" mass="8913">MLRVLDHQFHQVEGLFVDECEHSDTNAATCNDGMCGRKSRDQSLNKLYGRALGISIGHYLFIYLQPTDVQDPIVCSLVE</sequence>
<accession>A0AA39E561</accession>
<dbReference type="Proteomes" id="UP001168098">
    <property type="component" value="Unassembled WGS sequence"/>
</dbReference>
<keyword evidence="2" id="KW-1185">Reference proteome</keyword>